<dbReference type="EMBL" id="CP001560">
    <property type="protein sequence ID" value="AFJ45782.1"/>
    <property type="molecule type" value="Genomic_DNA"/>
</dbReference>
<accession>I2B5H8</accession>
<dbReference type="InterPro" id="IPR000021">
    <property type="entry name" value="Hok/gef_toxin"/>
</dbReference>
<proteinExistence type="inferred from homology"/>
<sequence>MPKNIRVAAYLPRGKEIPAMKLSQNSAVWCLLIVCLTLLLLTLIIHPRLCEIRVTMGSREIAAIMACGVEPS</sequence>
<evidence type="ECO:0000313" key="9">
    <source>
        <dbReference type="EMBL" id="AFJ45782.1"/>
    </source>
</evidence>
<keyword evidence="3" id="KW-0997">Cell inner membrane</keyword>
<feature type="transmembrane region" description="Helical" evidence="8">
    <location>
        <begin position="26"/>
        <end position="46"/>
    </location>
</feature>
<evidence type="ECO:0000256" key="7">
    <source>
        <dbReference type="ARBA" id="ARBA00023136"/>
    </source>
</evidence>
<gene>
    <name evidence="9" type="ordered locus">EBL_c06580</name>
</gene>
<evidence type="ECO:0000256" key="6">
    <source>
        <dbReference type="ARBA" id="ARBA00022989"/>
    </source>
</evidence>
<dbReference type="AlphaFoldDB" id="I2B5H8"/>
<accession>K6WMD9</accession>
<evidence type="ECO:0000256" key="1">
    <source>
        <dbReference type="ARBA" id="ARBA00004377"/>
    </source>
</evidence>
<keyword evidence="4" id="KW-1277">Toxin-antitoxin system</keyword>
<keyword evidence="2" id="KW-1003">Cell membrane</keyword>
<evidence type="ECO:0000256" key="3">
    <source>
        <dbReference type="ARBA" id="ARBA00022519"/>
    </source>
</evidence>
<keyword evidence="6 8" id="KW-1133">Transmembrane helix</keyword>
<evidence type="ECO:0000256" key="4">
    <source>
        <dbReference type="ARBA" id="ARBA00022649"/>
    </source>
</evidence>
<reference evidence="9 10" key="1">
    <citation type="journal article" date="2012" name="J. Bacteriol.">
        <title>Complete genome sequence of the B12-producing Shimwellia blattae strain DSM 4481, isolated from a cockroach.</title>
        <authorList>
            <person name="Brzuszkiewicz E."/>
            <person name="Waschkowitz T."/>
            <person name="Wiezer A."/>
            <person name="Daniel R."/>
        </authorList>
    </citation>
    <scope>NUCLEOTIDE SEQUENCE [LARGE SCALE GENOMIC DNA]</scope>
    <source>
        <strain evidence="10">ATCC 29907 / DSM 4481 / JCM 1650 / NBRC 105725 / CDC 9005-74</strain>
    </source>
</reference>
<keyword evidence="5 8" id="KW-0812">Transmembrane</keyword>
<evidence type="ECO:0000256" key="8">
    <source>
        <dbReference type="RuleBase" id="RU221113"/>
    </source>
</evidence>
<dbReference type="GO" id="GO:0005886">
    <property type="term" value="C:plasma membrane"/>
    <property type="evidence" value="ECO:0007669"/>
    <property type="project" value="UniProtKB-SubCell"/>
</dbReference>
<dbReference type="Pfam" id="PF01848">
    <property type="entry name" value="HOK_GEF"/>
    <property type="match status" value="1"/>
</dbReference>
<comment type="subcellular location">
    <subcellularLocation>
        <location evidence="1 8">Cell inner membrane</location>
        <topology evidence="1 8">Single-pass membrane protein</topology>
    </subcellularLocation>
</comment>
<dbReference type="PRINTS" id="PR00281">
    <property type="entry name" value="HOKGEFTOXIC"/>
</dbReference>
<evidence type="ECO:0000256" key="5">
    <source>
        <dbReference type="ARBA" id="ARBA00022692"/>
    </source>
</evidence>
<organism evidence="9 10">
    <name type="scientific">Shimwellia blattae (strain ATCC 29907 / DSM 4481 / JCM 1650 / NBRC 105725 / CDC 9005-74)</name>
    <name type="common">Escherichia blattae</name>
    <dbReference type="NCBI Taxonomy" id="630626"/>
    <lineage>
        <taxon>Bacteria</taxon>
        <taxon>Pseudomonadati</taxon>
        <taxon>Pseudomonadota</taxon>
        <taxon>Gammaproteobacteria</taxon>
        <taxon>Enterobacterales</taxon>
        <taxon>Enterobacteriaceae</taxon>
        <taxon>Shimwellia</taxon>
    </lineage>
</organism>
<dbReference type="HOGENOM" id="CLU_177638_0_0_6"/>
<dbReference type="KEGG" id="ebt:EBL_c06580"/>
<keyword evidence="7 8" id="KW-0472">Membrane</keyword>
<name>I2B5H8_SHIBC</name>
<comment type="similarity">
    <text evidence="8">Belongs to the hok/gef family.</text>
</comment>
<dbReference type="Proteomes" id="UP000001955">
    <property type="component" value="Chromosome"/>
</dbReference>
<evidence type="ECO:0000313" key="10">
    <source>
        <dbReference type="Proteomes" id="UP000001955"/>
    </source>
</evidence>
<keyword evidence="10" id="KW-1185">Reference proteome</keyword>
<protein>
    <submittedName>
        <fullName evidence="9">Hok/Gef-like protein</fullName>
    </submittedName>
</protein>
<evidence type="ECO:0000256" key="2">
    <source>
        <dbReference type="ARBA" id="ARBA00022475"/>
    </source>
</evidence>